<dbReference type="RefSeq" id="WP_179429430.1">
    <property type="nucleotide sequence ID" value="NZ_JACBZP010000001.1"/>
</dbReference>
<comment type="caution">
    <text evidence="2">The sequence shown here is derived from an EMBL/GenBank/DDBJ whole genome shotgun (WGS) entry which is preliminary data.</text>
</comment>
<protein>
    <recommendedName>
        <fullName evidence="4">DUF3017 domain-containing protein</fullName>
    </recommendedName>
</protein>
<name>A0A7Z0D5M4_9MICO</name>
<feature type="transmembrane region" description="Helical" evidence="1">
    <location>
        <begin position="37"/>
        <end position="62"/>
    </location>
</feature>
<feature type="transmembrane region" description="Helical" evidence="1">
    <location>
        <begin position="12"/>
        <end position="31"/>
    </location>
</feature>
<accession>A0A7Z0D5M4</accession>
<gene>
    <name evidence="2" type="ORF">BJY26_003472</name>
</gene>
<evidence type="ECO:0000313" key="2">
    <source>
        <dbReference type="EMBL" id="NYI69166.1"/>
    </source>
</evidence>
<feature type="transmembrane region" description="Helical" evidence="1">
    <location>
        <begin position="69"/>
        <end position="86"/>
    </location>
</feature>
<reference evidence="2 3" key="1">
    <citation type="submission" date="2020-07" db="EMBL/GenBank/DDBJ databases">
        <title>Sequencing the genomes of 1000 actinobacteria strains.</title>
        <authorList>
            <person name="Klenk H.-P."/>
        </authorList>
    </citation>
    <scope>NUCLEOTIDE SEQUENCE [LARGE SCALE GENOMIC DNA]</scope>
    <source>
        <strain evidence="2 3">DSM 26341</strain>
    </source>
</reference>
<dbReference type="InterPro" id="IPR021385">
    <property type="entry name" value="DUF3017"/>
</dbReference>
<keyword evidence="3" id="KW-1185">Reference proteome</keyword>
<dbReference type="EMBL" id="JACBZP010000001">
    <property type="protein sequence ID" value="NYI69166.1"/>
    <property type="molecule type" value="Genomic_DNA"/>
</dbReference>
<evidence type="ECO:0008006" key="4">
    <source>
        <dbReference type="Google" id="ProtNLM"/>
    </source>
</evidence>
<dbReference type="Proteomes" id="UP000539111">
    <property type="component" value="Unassembled WGS sequence"/>
</dbReference>
<keyword evidence="1" id="KW-0472">Membrane</keyword>
<evidence type="ECO:0000256" key="1">
    <source>
        <dbReference type="SAM" id="Phobius"/>
    </source>
</evidence>
<proteinExistence type="predicted"/>
<sequence length="88" mass="8908">MNPSPHRSVDVALIAFVLGLAITTAIAFLAGFRAGGIALAVVLFGAAVVRGVPTTASAAFAVRARWFDVIALLVLAVGVAFFAVTLPA</sequence>
<evidence type="ECO:0000313" key="3">
    <source>
        <dbReference type="Proteomes" id="UP000539111"/>
    </source>
</evidence>
<dbReference type="AlphaFoldDB" id="A0A7Z0D5M4"/>
<organism evidence="2 3">
    <name type="scientific">Spelaeicoccus albus</name>
    <dbReference type="NCBI Taxonomy" id="1280376"/>
    <lineage>
        <taxon>Bacteria</taxon>
        <taxon>Bacillati</taxon>
        <taxon>Actinomycetota</taxon>
        <taxon>Actinomycetes</taxon>
        <taxon>Micrococcales</taxon>
        <taxon>Brevibacteriaceae</taxon>
        <taxon>Spelaeicoccus</taxon>
    </lineage>
</organism>
<keyword evidence="1" id="KW-0812">Transmembrane</keyword>
<dbReference type="Pfam" id="PF11222">
    <property type="entry name" value="DUF3017"/>
    <property type="match status" value="1"/>
</dbReference>
<keyword evidence="1" id="KW-1133">Transmembrane helix</keyword>